<reference evidence="1 2" key="1">
    <citation type="submission" date="2017-07" db="EMBL/GenBank/DDBJ databases">
        <title>The genome sequence of Paludifilum halophilum highlights mechanisms for microbial adaptation to high salt environemnts.</title>
        <authorList>
            <person name="Belbahri L."/>
        </authorList>
    </citation>
    <scope>NUCLEOTIDE SEQUENCE [LARGE SCALE GENOMIC DNA]</scope>
    <source>
        <strain evidence="1 2">DSM 102817</strain>
    </source>
</reference>
<sequence>VVHSRPDIPLVGGIVARFSANPKENHLIAVKRIMRYLKRTDDFGLYYKKNGKFELNAYTNAYWGGNIDDRKGPSGGALFLGKRLVT</sequence>
<evidence type="ECO:0000313" key="2">
    <source>
        <dbReference type="Proteomes" id="UP000215459"/>
    </source>
</evidence>
<accession>A0A235B151</accession>
<dbReference type="PANTHER" id="PTHR11439:SF483">
    <property type="entry name" value="PEPTIDE SYNTHASE GLIP-LIKE, PUTATIVE (AFU_ORTHOLOGUE AFUA_3G12920)-RELATED"/>
    <property type="match status" value="1"/>
</dbReference>
<organism evidence="1 2">
    <name type="scientific">Paludifilum halophilum</name>
    <dbReference type="NCBI Taxonomy" id="1642702"/>
    <lineage>
        <taxon>Bacteria</taxon>
        <taxon>Bacillati</taxon>
        <taxon>Bacillota</taxon>
        <taxon>Bacilli</taxon>
        <taxon>Bacillales</taxon>
        <taxon>Thermoactinomycetaceae</taxon>
        <taxon>Paludifilum</taxon>
    </lineage>
</organism>
<proteinExistence type="predicted"/>
<protein>
    <submittedName>
        <fullName evidence="1">Uncharacterized protein</fullName>
    </submittedName>
</protein>
<name>A0A235B151_9BACL</name>
<dbReference type="RefSeq" id="WP_169713846.1">
    <property type="nucleotide sequence ID" value="NZ_NOWF01000196.1"/>
</dbReference>
<dbReference type="PANTHER" id="PTHR11439">
    <property type="entry name" value="GAG-POL-RELATED RETROTRANSPOSON"/>
    <property type="match status" value="1"/>
</dbReference>
<keyword evidence="2" id="KW-1185">Reference proteome</keyword>
<feature type="non-terminal residue" evidence="1">
    <location>
        <position position="1"/>
    </location>
</feature>
<dbReference type="AlphaFoldDB" id="A0A235B151"/>
<dbReference type="EMBL" id="NOWF01000196">
    <property type="protein sequence ID" value="OYD05972.1"/>
    <property type="molecule type" value="Genomic_DNA"/>
</dbReference>
<dbReference type="Proteomes" id="UP000215459">
    <property type="component" value="Unassembled WGS sequence"/>
</dbReference>
<evidence type="ECO:0000313" key="1">
    <source>
        <dbReference type="EMBL" id="OYD05972.1"/>
    </source>
</evidence>
<comment type="caution">
    <text evidence="1">The sequence shown here is derived from an EMBL/GenBank/DDBJ whole genome shotgun (WGS) entry which is preliminary data.</text>
</comment>
<gene>
    <name evidence="1" type="ORF">CHM34_18820</name>
</gene>